<dbReference type="InterPro" id="IPR011009">
    <property type="entry name" value="Kinase-like_dom_sf"/>
</dbReference>
<dbReference type="InterPro" id="IPR017441">
    <property type="entry name" value="Protein_kinase_ATP_BS"/>
</dbReference>
<keyword evidence="7 15" id="KW-0418">Kinase</keyword>
<keyword evidence="4" id="KW-0723">Serine/threonine-protein kinase</keyword>
<evidence type="ECO:0000256" key="7">
    <source>
        <dbReference type="ARBA" id="ARBA00022777"/>
    </source>
</evidence>
<keyword evidence="5" id="KW-0808">Transferase</keyword>
<evidence type="ECO:0000313" key="16">
    <source>
        <dbReference type="Proteomes" id="UP001431209"/>
    </source>
</evidence>
<dbReference type="InterPro" id="IPR008271">
    <property type="entry name" value="Ser/Thr_kinase_AS"/>
</dbReference>
<dbReference type="PANTHER" id="PTHR22983">
    <property type="entry name" value="PROTEIN KINASE RELATED"/>
    <property type="match status" value="1"/>
</dbReference>
<keyword evidence="6 13" id="KW-0547">Nucleotide-binding</keyword>
<dbReference type="CDD" id="cd14002">
    <property type="entry name" value="STKc_STK36"/>
    <property type="match status" value="1"/>
</dbReference>
<protein>
    <recommendedName>
        <fullName evidence="2">non-specific serine/threonine protein kinase</fullName>
        <ecNumber evidence="2">2.7.11.1</ecNumber>
    </recommendedName>
    <alternativeName>
        <fullName evidence="12">Fused homolog</fullName>
    </alternativeName>
</protein>
<dbReference type="PROSITE" id="PS00107">
    <property type="entry name" value="PROTEIN_KINASE_ATP"/>
    <property type="match status" value="1"/>
</dbReference>
<reference evidence="15 16" key="1">
    <citation type="submission" date="2024-03" db="EMBL/GenBank/DDBJ databases">
        <title>The Acrasis kona genome and developmental transcriptomes reveal deep origins of eukaryotic multicellular pathways.</title>
        <authorList>
            <person name="Sheikh S."/>
            <person name="Fu C.-J."/>
            <person name="Brown M.W."/>
            <person name="Baldauf S.L."/>
        </authorList>
    </citation>
    <scope>NUCLEOTIDE SEQUENCE [LARGE SCALE GENOMIC DNA]</scope>
    <source>
        <strain evidence="15 16">ATCC MYA-3509</strain>
    </source>
</reference>
<dbReference type="EC" id="2.7.11.1" evidence="2"/>
<evidence type="ECO:0000256" key="10">
    <source>
        <dbReference type="ARBA" id="ARBA00047899"/>
    </source>
</evidence>
<dbReference type="Pfam" id="PF00069">
    <property type="entry name" value="Pkinase"/>
    <property type="match status" value="1"/>
</dbReference>
<sequence>MDEYHINELIGEGSFGRVFKARKKFSGLTVAIKFIPKGGKSEKELISLRQEIRILKNLNHENIVLLLDTFETETEFCIVMEYAQGELFEVLEDDKKLPEEQVANIAKQLVRALQYLHSNRIVHRDMKPQNILIGADGAIKLCDFGFARAMSCNTMVLTSIKGTPLYMAPELMQEKPYNRTADLWSLGVILYELVVGRPPFYTNNFFTLIQHIVQDTVKFPSSISPTFQDFLQGLLNKTPSRRLDWPHLASHPFVAPNHFEQINTQSRSIGRQRLEGFVQLIKANNKTRSNRDLKTQDTNITGFNPRNNKLKAGKKVTLAELKLIIKDDGADVIVYSQEALKILSSTLASVSFGKIEKDIETALDVTISALDAAQNEKDTTEISQNISNALLVQSLLSLTKECVGHQGSTQPILLSSLQALNLALRVAQHDSSVDGLFTQIHSLVNYKYDTTCKVQSKSLECIVQAAKNANRVPMQSRDFYEKFKLNSVCSDVCSCLDIRSVKSPDIKFDGLNILSKQALITLSELVHPIEGTALCFPIATNSDVNTELSGCCEQDISIRHVIAETLIRRDLVNQVIKIFIMESRDSIFALRNFISMQPV</sequence>
<dbReference type="PROSITE" id="PS50011">
    <property type="entry name" value="PROTEIN_KINASE_DOM"/>
    <property type="match status" value="1"/>
</dbReference>
<dbReference type="PANTHER" id="PTHR22983:SF6">
    <property type="entry name" value="SERINE_THREONINE-PROTEIN KINASE 36"/>
    <property type="match status" value="1"/>
</dbReference>
<evidence type="ECO:0000256" key="2">
    <source>
        <dbReference type="ARBA" id="ARBA00012513"/>
    </source>
</evidence>
<proteinExistence type="predicted"/>
<dbReference type="FunFam" id="3.30.200.20:FF:000042">
    <property type="entry name" value="Aurora kinase A"/>
    <property type="match status" value="1"/>
</dbReference>
<name>A0AAW2YKH0_9EUKA</name>
<evidence type="ECO:0000256" key="12">
    <source>
        <dbReference type="ARBA" id="ARBA00075375"/>
    </source>
</evidence>
<dbReference type="FunFam" id="1.10.510.10:FF:000292">
    <property type="entry name" value="Serine/threonine-protein kinase 36"/>
    <property type="match status" value="1"/>
</dbReference>
<evidence type="ECO:0000313" key="15">
    <source>
        <dbReference type="EMBL" id="KAL0477104.1"/>
    </source>
</evidence>
<evidence type="ECO:0000256" key="13">
    <source>
        <dbReference type="PROSITE-ProRule" id="PRU10141"/>
    </source>
</evidence>
<dbReference type="Gene3D" id="1.10.510.10">
    <property type="entry name" value="Transferase(Phosphotransferase) domain 1"/>
    <property type="match status" value="1"/>
</dbReference>
<dbReference type="GO" id="GO:0005737">
    <property type="term" value="C:cytoplasm"/>
    <property type="evidence" value="ECO:0007669"/>
    <property type="project" value="TreeGrafter"/>
</dbReference>
<organism evidence="15 16">
    <name type="scientific">Acrasis kona</name>
    <dbReference type="NCBI Taxonomy" id="1008807"/>
    <lineage>
        <taxon>Eukaryota</taxon>
        <taxon>Discoba</taxon>
        <taxon>Heterolobosea</taxon>
        <taxon>Tetramitia</taxon>
        <taxon>Eutetramitia</taxon>
        <taxon>Acrasidae</taxon>
        <taxon>Acrasis</taxon>
    </lineage>
</organism>
<gene>
    <name evidence="15" type="ORF">AKO1_006244</name>
</gene>
<accession>A0AAW2YKH0</accession>
<evidence type="ECO:0000259" key="14">
    <source>
        <dbReference type="PROSITE" id="PS50011"/>
    </source>
</evidence>
<evidence type="ECO:0000256" key="8">
    <source>
        <dbReference type="ARBA" id="ARBA00022840"/>
    </source>
</evidence>
<keyword evidence="9" id="KW-0206">Cytoskeleton</keyword>
<dbReference type="Proteomes" id="UP001431209">
    <property type="component" value="Unassembled WGS sequence"/>
</dbReference>
<evidence type="ECO:0000256" key="9">
    <source>
        <dbReference type="ARBA" id="ARBA00023212"/>
    </source>
</evidence>
<dbReference type="InterPro" id="IPR000719">
    <property type="entry name" value="Prot_kinase_dom"/>
</dbReference>
<comment type="caution">
    <text evidence="15">The sequence shown here is derived from an EMBL/GenBank/DDBJ whole genome shotgun (WGS) entry which is preliminary data.</text>
</comment>
<evidence type="ECO:0000256" key="3">
    <source>
        <dbReference type="ARBA" id="ARBA00022490"/>
    </source>
</evidence>
<dbReference type="PROSITE" id="PS00108">
    <property type="entry name" value="PROTEIN_KINASE_ST"/>
    <property type="match status" value="1"/>
</dbReference>
<evidence type="ECO:0000256" key="5">
    <source>
        <dbReference type="ARBA" id="ARBA00022679"/>
    </source>
</evidence>
<feature type="binding site" evidence="13">
    <location>
        <position position="33"/>
    </location>
    <ligand>
        <name>ATP</name>
        <dbReference type="ChEBI" id="CHEBI:30616"/>
    </ligand>
</feature>
<keyword evidence="8 13" id="KW-0067">ATP-binding</keyword>
<evidence type="ECO:0000256" key="11">
    <source>
        <dbReference type="ARBA" id="ARBA00048679"/>
    </source>
</evidence>
<dbReference type="GO" id="GO:0004674">
    <property type="term" value="F:protein serine/threonine kinase activity"/>
    <property type="evidence" value="ECO:0007669"/>
    <property type="project" value="UniProtKB-KW"/>
</dbReference>
<dbReference type="SUPFAM" id="SSF56112">
    <property type="entry name" value="Protein kinase-like (PK-like)"/>
    <property type="match status" value="1"/>
</dbReference>
<evidence type="ECO:0000256" key="1">
    <source>
        <dbReference type="ARBA" id="ARBA00004245"/>
    </source>
</evidence>
<dbReference type="SMART" id="SM00220">
    <property type="entry name" value="S_TKc"/>
    <property type="match status" value="1"/>
</dbReference>
<dbReference type="GO" id="GO:0005856">
    <property type="term" value="C:cytoskeleton"/>
    <property type="evidence" value="ECO:0007669"/>
    <property type="project" value="UniProtKB-SubCell"/>
</dbReference>
<keyword evidence="16" id="KW-1185">Reference proteome</keyword>
<comment type="subcellular location">
    <subcellularLocation>
        <location evidence="1">Cytoplasm</location>
        <location evidence="1">Cytoskeleton</location>
    </subcellularLocation>
</comment>
<feature type="domain" description="Protein kinase" evidence="14">
    <location>
        <begin position="4"/>
        <end position="254"/>
    </location>
</feature>
<dbReference type="AlphaFoldDB" id="A0AAW2YKH0"/>
<dbReference type="GO" id="GO:0005524">
    <property type="term" value="F:ATP binding"/>
    <property type="evidence" value="ECO:0007669"/>
    <property type="project" value="UniProtKB-UniRule"/>
</dbReference>
<dbReference type="EMBL" id="JAOPGA020000143">
    <property type="protein sequence ID" value="KAL0477104.1"/>
    <property type="molecule type" value="Genomic_DNA"/>
</dbReference>
<evidence type="ECO:0000256" key="6">
    <source>
        <dbReference type="ARBA" id="ARBA00022741"/>
    </source>
</evidence>
<comment type="catalytic activity">
    <reaction evidence="10">
        <text>L-threonyl-[protein] + ATP = O-phospho-L-threonyl-[protein] + ADP + H(+)</text>
        <dbReference type="Rhea" id="RHEA:46608"/>
        <dbReference type="Rhea" id="RHEA-COMP:11060"/>
        <dbReference type="Rhea" id="RHEA-COMP:11605"/>
        <dbReference type="ChEBI" id="CHEBI:15378"/>
        <dbReference type="ChEBI" id="CHEBI:30013"/>
        <dbReference type="ChEBI" id="CHEBI:30616"/>
        <dbReference type="ChEBI" id="CHEBI:61977"/>
        <dbReference type="ChEBI" id="CHEBI:456216"/>
        <dbReference type="EC" id="2.7.11.1"/>
    </reaction>
</comment>
<keyword evidence="3" id="KW-0963">Cytoplasm</keyword>
<evidence type="ECO:0000256" key="4">
    <source>
        <dbReference type="ARBA" id="ARBA00022527"/>
    </source>
</evidence>
<comment type="catalytic activity">
    <reaction evidence="11">
        <text>L-seryl-[protein] + ATP = O-phospho-L-seryl-[protein] + ADP + H(+)</text>
        <dbReference type="Rhea" id="RHEA:17989"/>
        <dbReference type="Rhea" id="RHEA-COMP:9863"/>
        <dbReference type="Rhea" id="RHEA-COMP:11604"/>
        <dbReference type="ChEBI" id="CHEBI:15378"/>
        <dbReference type="ChEBI" id="CHEBI:29999"/>
        <dbReference type="ChEBI" id="CHEBI:30616"/>
        <dbReference type="ChEBI" id="CHEBI:83421"/>
        <dbReference type="ChEBI" id="CHEBI:456216"/>
        <dbReference type="EC" id="2.7.11.1"/>
    </reaction>
</comment>